<sequence length="59" mass="6775">MDNINNDFVKEAEKILNGYEKKCLASKRKKMLKQKYIYIKIALGLSIALFLALLIETLA</sequence>
<keyword evidence="1" id="KW-1133">Transmembrane helix</keyword>
<organism evidence="2 3">
    <name type="scientific">Natranaerovirga hydrolytica</name>
    <dbReference type="NCBI Taxonomy" id="680378"/>
    <lineage>
        <taxon>Bacteria</taxon>
        <taxon>Bacillati</taxon>
        <taxon>Bacillota</taxon>
        <taxon>Clostridia</taxon>
        <taxon>Lachnospirales</taxon>
        <taxon>Natranaerovirgaceae</taxon>
        <taxon>Natranaerovirga</taxon>
    </lineage>
</organism>
<keyword evidence="3" id="KW-1185">Reference proteome</keyword>
<keyword evidence="1" id="KW-0472">Membrane</keyword>
<name>A0A4R1M7U8_9FIRM</name>
<evidence type="ECO:0000313" key="3">
    <source>
        <dbReference type="Proteomes" id="UP000294545"/>
    </source>
</evidence>
<reference evidence="2 3" key="1">
    <citation type="submission" date="2019-03" db="EMBL/GenBank/DDBJ databases">
        <title>Genomic Encyclopedia of Type Strains, Phase IV (KMG-IV): sequencing the most valuable type-strain genomes for metagenomic binning, comparative biology and taxonomic classification.</title>
        <authorList>
            <person name="Goeker M."/>
        </authorList>
    </citation>
    <scope>NUCLEOTIDE SEQUENCE [LARGE SCALE GENOMIC DNA]</scope>
    <source>
        <strain evidence="2 3">DSM 24176</strain>
    </source>
</reference>
<gene>
    <name evidence="2" type="ORF">EDC19_2697</name>
</gene>
<keyword evidence="1" id="KW-0812">Transmembrane</keyword>
<protein>
    <submittedName>
        <fullName evidence="2">Uncharacterized protein</fullName>
    </submittedName>
</protein>
<dbReference type="RefSeq" id="WP_132283356.1">
    <property type="nucleotide sequence ID" value="NZ_SMGQ01000018.1"/>
</dbReference>
<evidence type="ECO:0000256" key="1">
    <source>
        <dbReference type="SAM" id="Phobius"/>
    </source>
</evidence>
<evidence type="ECO:0000313" key="2">
    <source>
        <dbReference type="EMBL" id="TCK87857.1"/>
    </source>
</evidence>
<feature type="transmembrane region" description="Helical" evidence="1">
    <location>
        <begin position="37"/>
        <end position="55"/>
    </location>
</feature>
<dbReference type="Proteomes" id="UP000294545">
    <property type="component" value="Unassembled WGS sequence"/>
</dbReference>
<dbReference type="AlphaFoldDB" id="A0A4R1M7U8"/>
<comment type="caution">
    <text evidence="2">The sequence shown here is derived from an EMBL/GenBank/DDBJ whole genome shotgun (WGS) entry which is preliminary data.</text>
</comment>
<proteinExistence type="predicted"/>
<accession>A0A4R1M7U8</accession>
<dbReference type="EMBL" id="SMGQ01000018">
    <property type="protein sequence ID" value="TCK87857.1"/>
    <property type="molecule type" value="Genomic_DNA"/>
</dbReference>